<reference evidence="5 6" key="1">
    <citation type="journal article" date="2017" name="Genome Biol.">
        <title>New reference genome sequences of hot pepper reveal the massive evolution of plant disease-resistance genes by retroduplication.</title>
        <authorList>
            <person name="Kim S."/>
            <person name="Park J."/>
            <person name="Yeom S.I."/>
            <person name="Kim Y.M."/>
            <person name="Seo E."/>
            <person name="Kim K.T."/>
            <person name="Kim M.S."/>
            <person name="Lee J.M."/>
            <person name="Cheong K."/>
            <person name="Shin H.S."/>
            <person name="Kim S.B."/>
            <person name="Han K."/>
            <person name="Lee J."/>
            <person name="Park M."/>
            <person name="Lee H.A."/>
            <person name="Lee H.Y."/>
            <person name="Lee Y."/>
            <person name="Oh S."/>
            <person name="Lee J.H."/>
            <person name="Choi E."/>
            <person name="Choi E."/>
            <person name="Lee S.E."/>
            <person name="Jeon J."/>
            <person name="Kim H."/>
            <person name="Choi G."/>
            <person name="Song H."/>
            <person name="Lee J."/>
            <person name="Lee S.C."/>
            <person name="Kwon J.K."/>
            <person name="Lee H.Y."/>
            <person name="Koo N."/>
            <person name="Hong Y."/>
            <person name="Kim R.W."/>
            <person name="Kang W.H."/>
            <person name="Huh J.H."/>
            <person name="Kang B.C."/>
            <person name="Yang T.J."/>
            <person name="Lee Y.H."/>
            <person name="Bennetzen J.L."/>
            <person name="Choi D."/>
        </authorList>
    </citation>
    <scope>NUCLEOTIDE SEQUENCE [LARGE SCALE GENOMIC DNA]</scope>
    <source>
        <strain evidence="6">cv. PBC81</strain>
    </source>
</reference>
<dbReference type="InterPro" id="IPR031137">
    <property type="entry name" value="GRF"/>
</dbReference>
<keyword evidence="3" id="KW-0805">Transcription regulation</keyword>
<dbReference type="GO" id="GO:0005524">
    <property type="term" value="F:ATP binding"/>
    <property type="evidence" value="ECO:0007669"/>
    <property type="project" value="UniProtKB-UniRule"/>
</dbReference>
<dbReference type="OrthoDB" id="1927209at2759"/>
<feature type="domain" description="QLQ" evidence="4">
    <location>
        <begin position="76"/>
        <end position="111"/>
    </location>
</feature>
<gene>
    <name evidence="5" type="ORF">CQW23_07744</name>
</gene>
<keyword evidence="3" id="KW-0010">Activator</keyword>
<dbReference type="PANTHER" id="PTHR31602:SF111">
    <property type="entry name" value="GROWTH-REGULATING FACTOR"/>
    <property type="match status" value="1"/>
</dbReference>
<protein>
    <recommendedName>
        <fullName evidence="3">Growth-regulating factor</fullName>
    </recommendedName>
</protein>
<accession>A0A2G2X6Z1</accession>
<evidence type="ECO:0000256" key="2">
    <source>
        <dbReference type="ARBA" id="ARBA00023242"/>
    </source>
</evidence>
<comment type="subcellular location">
    <subcellularLocation>
        <location evidence="1 3">Nucleus</location>
    </subcellularLocation>
</comment>
<comment type="domain">
    <text evidence="3">The QLQ domain and WRC domain may be involved in protein-protein interaction and DNA-binding, respectively.</text>
</comment>
<evidence type="ECO:0000256" key="3">
    <source>
        <dbReference type="RuleBase" id="RU367127"/>
    </source>
</evidence>
<dbReference type="InterPro" id="IPR014978">
    <property type="entry name" value="Gln-Leu-Gln_QLQ"/>
</dbReference>
<evidence type="ECO:0000259" key="4">
    <source>
        <dbReference type="PROSITE" id="PS51666"/>
    </source>
</evidence>
<dbReference type="EMBL" id="MLFT02000003">
    <property type="protein sequence ID" value="PHT53282.1"/>
    <property type="molecule type" value="Genomic_DNA"/>
</dbReference>
<dbReference type="PROSITE" id="PS51666">
    <property type="entry name" value="QLQ"/>
    <property type="match status" value="1"/>
</dbReference>
<dbReference type="GO" id="GO:0006351">
    <property type="term" value="P:DNA-templated transcription"/>
    <property type="evidence" value="ECO:0007669"/>
    <property type="project" value="UniProtKB-UniRule"/>
</dbReference>
<dbReference type="Pfam" id="PF08880">
    <property type="entry name" value="QLQ"/>
    <property type="match status" value="1"/>
</dbReference>
<organism evidence="5 6">
    <name type="scientific">Capsicum baccatum</name>
    <name type="common">Peruvian pepper</name>
    <dbReference type="NCBI Taxonomy" id="33114"/>
    <lineage>
        <taxon>Eukaryota</taxon>
        <taxon>Viridiplantae</taxon>
        <taxon>Streptophyta</taxon>
        <taxon>Embryophyta</taxon>
        <taxon>Tracheophyta</taxon>
        <taxon>Spermatophyta</taxon>
        <taxon>Magnoliopsida</taxon>
        <taxon>eudicotyledons</taxon>
        <taxon>Gunneridae</taxon>
        <taxon>Pentapetalae</taxon>
        <taxon>asterids</taxon>
        <taxon>lamiids</taxon>
        <taxon>Solanales</taxon>
        <taxon>Solanaceae</taxon>
        <taxon>Solanoideae</taxon>
        <taxon>Capsiceae</taxon>
        <taxon>Capsicum</taxon>
    </lineage>
</organism>
<evidence type="ECO:0000313" key="5">
    <source>
        <dbReference type="EMBL" id="PHT53282.1"/>
    </source>
</evidence>
<dbReference type="Proteomes" id="UP000224567">
    <property type="component" value="Unassembled WGS sequence"/>
</dbReference>
<dbReference type="AlphaFoldDB" id="A0A2G2X6Z1"/>
<comment type="similarity">
    <text evidence="3">Belongs to the GRF family.</text>
</comment>
<comment type="function">
    <text evidence="3">Transcription activator.</text>
</comment>
<name>A0A2G2X6Z1_CAPBA</name>
<proteinExistence type="inferred from homology"/>
<reference evidence="6" key="2">
    <citation type="journal article" date="2017" name="J. Anim. Genet.">
        <title>Multiple reference genome sequences of hot pepper reveal the massive evolution of plant disease resistance genes by retroduplication.</title>
        <authorList>
            <person name="Kim S."/>
            <person name="Park J."/>
            <person name="Yeom S.-I."/>
            <person name="Kim Y.-M."/>
            <person name="Seo E."/>
            <person name="Kim K.-T."/>
            <person name="Kim M.-S."/>
            <person name="Lee J.M."/>
            <person name="Cheong K."/>
            <person name="Shin H.-S."/>
            <person name="Kim S.-B."/>
            <person name="Han K."/>
            <person name="Lee J."/>
            <person name="Park M."/>
            <person name="Lee H.-A."/>
            <person name="Lee H.-Y."/>
            <person name="Lee Y."/>
            <person name="Oh S."/>
            <person name="Lee J.H."/>
            <person name="Choi E."/>
            <person name="Choi E."/>
            <person name="Lee S.E."/>
            <person name="Jeon J."/>
            <person name="Kim H."/>
            <person name="Choi G."/>
            <person name="Song H."/>
            <person name="Lee J."/>
            <person name="Lee S.-C."/>
            <person name="Kwon J.-K."/>
            <person name="Lee H.-Y."/>
            <person name="Koo N."/>
            <person name="Hong Y."/>
            <person name="Kim R.W."/>
            <person name="Kang W.-H."/>
            <person name="Huh J.H."/>
            <person name="Kang B.-C."/>
            <person name="Yang T.-J."/>
            <person name="Lee Y.-H."/>
            <person name="Bennetzen J.L."/>
            <person name="Choi D."/>
        </authorList>
    </citation>
    <scope>NUCLEOTIDE SEQUENCE [LARGE SCALE GENOMIC DNA]</scope>
    <source>
        <strain evidence="6">cv. PBC81</strain>
    </source>
</reference>
<sequence>MESEFIAMSFAGEEADWLRSMLIDIPLWGKPIPPLTIYCDNKTAIFRASSDCYNGKSRKVRLKHNHANSSCERKRLFTPSQWMELEHQALIYKYITANVPIPPYLLNPIRKALESAGFSTFTGLRPNALGWGAFHLGFSNNNDPEPGMCRRTDGVAIVQESLWKDKLAIPPLQTPVLLILPPS</sequence>
<dbReference type="PANTHER" id="PTHR31602">
    <property type="entry name" value="GROWTH-REGULATING FACTOR 5"/>
    <property type="match status" value="1"/>
</dbReference>
<evidence type="ECO:0000256" key="1">
    <source>
        <dbReference type="ARBA" id="ARBA00004123"/>
    </source>
</evidence>
<dbReference type="GO" id="GO:0048731">
    <property type="term" value="P:system development"/>
    <property type="evidence" value="ECO:0007669"/>
    <property type="project" value="UniProtKB-ARBA"/>
</dbReference>
<dbReference type="STRING" id="33114.A0A2G2X6Z1"/>
<evidence type="ECO:0000313" key="6">
    <source>
        <dbReference type="Proteomes" id="UP000224567"/>
    </source>
</evidence>
<keyword evidence="3" id="KW-0804">Transcription</keyword>
<dbReference type="SMART" id="SM00951">
    <property type="entry name" value="QLQ"/>
    <property type="match status" value="1"/>
</dbReference>
<dbReference type="GO" id="GO:0005634">
    <property type="term" value="C:nucleus"/>
    <property type="evidence" value="ECO:0007669"/>
    <property type="project" value="UniProtKB-SubCell"/>
</dbReference>
<keyword evidence="6" id="KW-1185">Reference proteome</keyword>
<keyword evidence="2 3" id="KW-0539">Nucleus</keyword>
<comment type="caution">
    <text evidence="5">The sequence shown here is derived from an EMBL/GenBank/DDBJ whole genome shotgun (WGS) entry which is preliminary data.</text>
</comment>
<dbReference type="GO" id="GO:0006355">
    <property type="term" value="P:regulation of DNA-templated transcription"/>
    <property type="evidence" value="ECO:0007669"/>
    <property type="project" value="InterPro"/>
</dbReference>